<dbReference type="Pfam" id="PF00271">
    <property type="entry name" value="Helicase_C"/>
    <property type="match status" value="1"/>
</dbReference>
<feature type="compositionally biased region" description="Polar residues" evidence="9">
    <location>
        <begin position="148"/>
        <end position="157"/>
    </location>
</feature>
<proteinExistence type="inferred from homology"/>
<dbReference type="SMART" id="SM00490">
    <property type="entry name" value="HELICc"/>
    <property type="match status" value="1"/>
</dbReference>
<dbReference type="PANTHER" id="PTHR45797:SF1">
    <property type="entry name" value="HELICASE ARIP4"/>
    <property type="match status" value="1"/>
</dbReference>
<dbReference type="GO" id="GO:0016887">
    <property type="term" value="F:ATP hydrolysis activity"/>
    <property type="evidence" value="ECO:0007669"/>
    <property type="project" value="InterPro"/>
</dbReference>
<dbReference type="SMART" id="SM00487">
    <property type="entry name" value="DEXDc"/>
    <property type="match status" value="1"/>
</dbReference>
<feature type="region of interest" description="Disordered" evidence="9">
    <location>
        <begin position="1180"/>
        <end position="1206"/>
    </location>
</feature>
<dbReference type="SUPFAM" id="SSF52540">
    <property type="entry name" value="P-loop containing nucleoside triphosphate hydrolases"/>
    <property type="match status" value="2"/>
</dbReference>
<evidence type="ECO:0000256" key="9">
    <source>
        <dbReference type="SAM" id="MobiDB-lite"/>
    </source>
</evidence>
<feature type="region of interest" description="Disordered" evidence="9">
    <location>
        <begin position="440"/>
        <end position="543"/>
    </location>
</feature>
<keyword evidence="5" id="KW-0347">Helicase</keyword>
<evidence type="ECO:0000256" key="4">
    <source>
        <dbReference type="ARBA" id="ARBA00022801"/>
    </source>
</evidence>
<name>A0AA40EH22_9PEZI</name>
<evidence type="ECO:0000259" key="11">
    <source>
        <dbReference type="PROSITE" id="PS51194"/>
    </source>
</evidence>
<keyword evidence="7" id="KW-0238">DNA-binding</keyword>
<protein>
    <submittedName>
        <fullName evidence="12">SNF2 family N-terminal domain-containing protein</fullName>
    </submittedName>
</protein>
<dbReference type="CDD" id="cd18793">
    <property type="entry name" value="SF2_C_SNF"/>
    <property type="match status" value="1"/>
</dbReference>
<feature type="compositionally biased region" description="Low complexity" evidence="9">
    <location>
        <begin position="1572"/>
        <end position="1582"/>
    </location>
</feature>
<dbReference type="InterPro" id="IPR044574">
    <property type="entry name" value="ARIP4-like"/>
</dbReference>
<feature type="region of interest" description="Disordered" evidence="9">
    <location>
        <begin position="1463"/>
        <end position="1597"/>
    </location>
</feature>
<dbReference type="Proteomes" id="UP001172155">
    <property type="component" value="Unassembled WGS sequence"/>
</dbReference>
<dbReference type="InterPro" id="IPR056026">
    <property type="entry name" value="DUF7607"/>
</dbReference>
<comment type="caution">
    <text evidence="12">The sequence shown here is derived from an EMBL/GenBank/DDBJ whole genome shotgun (WGS) entry which is preliminary data.</text>
</comment>
<feature type="domain" description="Helicase C-terminal" evidence="11">
    <location>
        <begin position="1234"/>
        <end position="1398"/>
    </location>
</feature>
<dbReference type="PROSITE" id="PS51194">
    <property type="entry name" value="HELICASE_CTER"/>
    <property type="match status" value="1"/>
</dbReference>
<feature type="compositionally biased region" description="Acidic residues" evidence="9">
    <location>
        <begin position="729"/>
        <end position="741"/>
    </location>
</feature>
<dbReference type="EMBL" id="JAUKUD010000007">
    <property type="protein sequence ID" value="KAK0738322.1"/>
    <property type="molecule type" value="Genomic_DNA"/>
</dbReference>
<dbReference type="InterPro" id="IPR027417">
    <property type="entry name" value="P-loop_NTPase"/>
</dbReference>
<evidence type="ECO:0000256" key="8">
    <source>
        <dbReference type="ARBA" id="ARBA00023242"/>
    </source>
</evidence>
<evidence type="ECO:0000313" key="13">
    <source>
        <dbReference type="Proteomes" id="UP001172155"/>
    </source>
</evidence>
<accession>A0AA40EH22</accession>
<evidence type="ECO:0000256" key="1">
    <source>
        <dbReference type="ARBA" id="ARBA00004123"/>
    </source>
</evidence>
<dbReference type="Pfam" id="PF24580">
    <property type="entry name" value="DUF7607"/>
    <property type="match status" value="1"/>
</dbReference>
<comment type="subcellular location">
    <subcellularLocation>
        <location evidence="1">Nucleus</location>
    </subcellularLocation>
</comment>
<feature type="domain" description="Helicase ATP-binding" evidence="10">
    <location>
        <begin position="857"/>
        <end position="1051"/>
    </location>
</feature>
<feature type="compositionally biased region" description="Acidic residues" evidence="9">
    <location>
        <begin position="460"/>
        <end position="470"/>
    </location>
</feature>
<dbReference type="Gene3D" id="3.40.50.10810">
    <property type="entry name" value="Tandem AAA-ATPase domain"/>
    <property type="match status" value="1"/>
</dbReference>
<feature type="region of interest" description="Disordered" evidence="9">
    <location>
        <begin position="98"/>
        <end position="167"/>
    </location>
</feature>
<evidence type="ECO:0000259" key="10">
    <source>
        <dbReference type="PROSITE" id="PS51192"/>
    </source>
</evidence>
<evidence type="ECO:0000256" key="3">
    <source>
        <dbReference type="ARBA" id="ARBA00022741"/>
    </source>
</evidence>
<dbReference type="PANTHER" id="PTHR45797">
    <property type="entry name" value="RAD54-LIKE"/>
    <property type="match status" value="1"/>
</dbReference>
<comment type="similarity">
    <text evidence="2">Belongs to the SNF2/RAD54 helicase family.</text>
</comment>
<feature type="region of interest" description="Disordered" evidence="9">
    <location>
        <begin position="701"/>
        <end position="770"/>
    </location>
</feature>
<feature type="compositionally biased region" description="Basic residues" evidence="9">
    <location>
        <begin position="1187"/>
        <end position="1196"/>
    </location>
</feature>
<evidence type="ECO:0000256" key="7">
    <source>
        <dbReference type="ARBA" id="ARBA00023125"/>
    </source>
</evidence>
<sequence length="1773" mass="196977">MAGDEQDPFSWDTDRLVQELCIGNPSWFSPPSTLKLPKPAALEKMIRDHEHDGRSFLTYADDLGIPEFWRNLNISNMRHQQSLHHILIQLRRSSRQYKHWKKEKERQQAESEDTDDDTPATAKSGQAHPLPADIHSPPTDTHPPLGTQADSQPQAPTSAKKRMAPTLVDTNPVFSRAFLTEADVLLNHGQQEDQPEASTLGSGMSPDDFLSAHLNNIGKSYLGPSLKVDYITEAPGPDADADETDTICWVRQQALPPGRRLQVARSVKRLLLQRAAPDLDKDKILPDFGESDDEFDEETWKEIEAERREREAAATHRAAKQATLNAMSPEELLDKIVKDLERDWASKKKCKHDYSARELWDTARLSGDREAQVERAKNLEAKLSARAITLRKKLIEESWFDENDEAKREKLARGFLGATIEDRELARWKIRILQSLAPPPKRATLTKPLARAPRIPKQVDDDDDGDTISDDSDRGGYLSDRSIHDEPVPESDAMQVDPDTGSQPMQLDSETESESDPMAESPSLPTMPVKSEGPPRLATPARLRGQAARPIYLDSSPVVILDEARPDLRDIKKIQEIGDRHWQKLGDRQRLTIAVFCGWPEERYAMVAEVISKYSASEVWDRHIAPLLPLEDRELSQLARDTVDFALVRLFDCYIGNTADRCRENVWLTARLRKVTCQRIYREEGMFSAFHALLHGAIESTPEAKTPEPHRGTPLEPFSSIRRAPAEVDVGEEEEEEEPDVNEMVRKTFGSESPDVQSQSSGRRSRVGDPRAARLIRTTCSQGKTFKERGLKLQVQLQSEAAQAQSLDDGFRFIDRARLVVNLSKDPDDALIYINDHIGAKIKDHQIEGVRFMWNNIVKSSLGQGCLLAHEMGLGKTMQTITLLTVITGASASKDEAVVRQIPPRLRESRTLVICPAGLVDNWVCEFAEWAPDQLLGPCFKLDAQLDKEERMGVVTQWAQQGGILICSYDIYAAMSGMRAGKHQNEDSIKIMRSNANIAITDEAHYLKNIKTQRAAAVANIETTSRIALTGSPLTKYVMNYYALINWAAPGYLGDVSRFMARFNKPIEAGLWCDSAPADRRKSRKQLAVLKALVEPIVHRNDAKVLRETLPAKREFIIGLKLTPTQLNAYSAYIKSIRSITKAKEFTHMAKVWSLVTYLSALVGHPVIFKRKLEEKKTNQAGIGKGKTLKKKKKKKGVDDTDDEGEDAELSNDIISEMLAHVNDRTIEDVVHSNKMRILFRILDESKQVGDKVLIFSQSLMALDYLQNVFTRQQRNFSRMDGDTKASSRQKSVQDFNEDPNAEIYLISTTTGCIGLNITGANRVVIFDFKYTPADEQQAIARSYRIGQMKAVYVYWLTVAGTFEQTLHSSAIFKKQLAQRVVDKQNPDPTSSKLKDYFKLPELPGGQDLTSFRGQDHILDVLIRDFAGDIISITPTETYEREEVFEFDEDDHRDMERDFQELKQQATAPGPHGANQYNGGVAGLGPAQQTGPPIVGALHRGPRSTQPVNGDSGWHARRGGLSPQPAPARKLVPYTGPLPSARPGPHAPIAQNAGPGPSTQPAPTRAGPSARPGGLASGFSLSPSPPSGDPFVSSSSTAGPSVVDFSGFLRPANRPKVGSESSKAGKVAISPILAAGTHVLKPPQSRPEPVADTDKHLYDTLAGFYRMLATRGLKSSLLEPKDIVKGIADGLRRFGHATGLPKMSKMQLIQGQLAKQRFSEALLFGYLKPDIVVAALEGGDLDSMAKMIEDMSTEEFQAKVQGQEGRDVGAATL</sequence>
<dbReference type="PROSITE" id="PS51192">
    <property type="entry name" value="HELICASE_ATP_BIND_1"/>
    <property type="match status" value="1"/>
</dbReference>
<keyword evidence="8" id="KW-0539">Nucleus</keyword>
<dbReference type="InterPro" id="IPR038718">
    <property type="entry name" value="SNF2-like_sf"/>
</dbReference>
<organism evidence="12 13">
    <name type="scientific">Schizothecium vesticola</name>
    <dbReference type="NCBI Taxonomy" id="314040"/>
    <lineage>
        <taxon>Eukaryota</taxon>
        <taxon>Fungi</taxon>
        <taxon>Dikarya</taxon>
        <taxon>Ascomycota</taxon>
        <taxon>Pezizomycotina</taxon>
        <taxon>Sordariomycetes</taxon>
        <taxon>Sordariomycetidae</taxon>
        <taxon>Sordariales</taxon>
        <taxon>Schizotheciaceae</taxon>
        <taxon>Schizothecium</taxon>
    </lineage>
</organism>
<keyword evidence="4" id="KW-0378">Hydrolase</keyword>
<evidence type="ECO:0000256" key="2">
    <source>
        <dbReference type="ARBA" id="ARBA00007025"/>
    </source>
</evidence>
<dbReference type="InterPro" id="IPR001650">
    <property type="entry name" value="Helicase_C-like"/>
</dbReference>
<dbReference type="InterPro" id="IPR014001">
    <property type="entry name" value="Helicase_ATP-bd"/>
</dbReference>
<keyword evidence="13" id="KW-1185">Reference proteome</keyword>
<reference evidence="12" key="1">
    <citation type="submission" date="2023-06" db="EMBL/GenBank/DDBJ databases">
        <title>Genome-scale phylogeny and comparative genomics of the fungal order Sordariales.</title>
        <authorList>
            <consortium name="Lawrence Berkeley National Laboratory"/>
            <person name="Hensen N."/>
            <person name="Bonometti L."/>
            <person name="Westerberg I."/>
            <person name="Brannstrom I.O."/>
            <person name="Guillou S."/>
            <person name="Cros-Aarteil S."/>
            <person name="Calhoun S."/>
            <person name="Haridas S."/>
            <person name="Kuo A."/>
            <person name="Mondo S."/>
            <person name="Pangilinan J."/>
            <person name="Riley R."/>
            <person name="LaButti K."/>
            <person name="Andreopoulos B."/>
            <person name="Lipzen A."/>
            <person name="Chen C."/>
            <person name="Yanf M."/>
            <person name="Daum C."/>
            <person name="Ng V."/>
            <person name="Clum A."/>
            <person name="Steindorff A."/>
            <person name="Ohm R."/>
            <person name="Martin F."/>
            <person name="Silar P."/>
            <person name="Natvig D."/>
            <person name="Lalanne C."/>
            <person name="Gautier V."/>
            <person name="Ament-velasquez S.L."/>
            <person name="Kruys A."/>
            <person name="Hutchinson M.I."/>
            <person name="Powell A.J."/>
            <person name="Barry K."/>
            <person name="Miller A.N."/>
            <person name="Grigoriev I.V."/>
            <person name="Debuchy R."/>
            <person name="Gladieux P."/>
            <person name="Thoren M.H."/>
            <person name="Johannesson H."/>
        </authorList>
    </citation>
    <scope>NUCLEOTIDE SEQUENCE</scope>
    <source>
        <strain evidence="12">SMH3187-1</strain>
    </source>
</reference>
<gene>
    <name evidence="12" type="ORF">B0T18DRAFT_243835</name>
</gene>
<dbReference type="InterPro" id="IPR049730">
    <property type="entry name" value="SNF2/RAD54-like_C"/>
</dbReference>
<keyword evidence="3" id="KW-0547">Nucleotide-binding</keyword>
<dbReference type="GO" id="GO:0004386">
    <property type="term" value="F:helicase activity"/>
    <property type="evidence" value="ECO:0007669"/>
    <property type="project" value="UniProtKB-KW"/>
</dbReference>
<dbReference type="InterPro" id="IPR000330">
    <property type="entry name" value="SNF2_N"/>
</dbReference>
<keyword evidence="6" id="KW-0067">ATP-binding</keyword>
<dbReference type="Gene3D" id="3.40.50.300">
    <property type="entry name" value="P-loop containing nucleotide triphosphate hydrolases"/>
    <property type="match status" value="1"/>
</dbReference>
<dbReference type="GO" id="GO:0005524">
    <property type="term" value="F:ATP binding"/>
    <property type="evidence" value="ECO:0007669"/>
    <property type="project" value="UniProtKB-KW"/>
</dbReference>
<dbReference type="GO" id="GO:0005634">
    <property type="term" value="C:nucleus"/>
    <property type="evidence" value="ECO:0007669"/>
    <property type="project" value="UniProtKB-SubCell"/>
</dbReference>
<dbReference type="Pfam" id="PF00176">
    <property type="entry name" value="SNF2-rel_dom"/>
    <property type="match status" value="1"/>
</dbReference>
<dbReference type="GO" id="GO:0003677">
    <property type="term" value="F:DNA binding"/>
    <property type="evidence" value="ECO:0007669"/>
    <property type="project" value="UniProtKB-KW"/>
</dbReference>
<evidence type="ECO:0000256" key="6">
    <source>
        <dbReference type="ARBA" id="ARBA00022840"/>
    </source>
</evidence>
<evidence type="ECO:0000313" key="12">
    <source>
        <dbReference type="EMBL" id="KAK0738322.1"/>
    </source>
</evidence>
<evidence type="ECO:0000256" key="5">
    <source>
        <dbReference type="ARBA" id="ARBA00022806"/>
    </source>
</evidence>